<dbReference type="GO" id="GO:0008374">
    <property type="term" value="F:O-acyltransferase activity"/>
    <property type="evidence" value="ECO:0007669"/>
    <property type="project" value="TreeGrafter"/>
</dbReference>
<reference evidence="4 5" key="1">
    <citation type="journal article" date="2016" name="Sci. Rep.">
        <title>Accelerated dysbiosis of gut microbiota during aggravation of DSS-induced colitis by a butyrate-producing bacterium.</title>
        <authorList>
            <person name="Zhang Q."/>
            <person name="Wu Y."/>
            <person name="Wang J."/>
            <person name="Wu G."/>
            <person name="Long W."/>
            <person name="Xue Z."/>
            <person name="Wang L."/>
            <person name="Zhang X."/>
            <person name="Pang X."/>
            <person name="Zhao Y."/>
            <person name="Zhao L."/>
            <person name="Zhang C."/>
        </authorList>
    </citation>
    <scope>NUCLEOTIDE SEQUENCE [LARGE SCALE GENOMIC DNA]</scope>
    <source>
        <strain evidence="4 5">BPB5</strain>
    </source>
</reference>
<sequence>MDTEIEVRKMECKEIRVDVRTASIKESTEWQRQTKILFQINHTMHFTDEYNHLLKELFGNNLGDGSMISPPLNGACVGSVKIGRNVFINSNLLAMARGGITIEDNAMIAANVQLISNNHDPYDLCTLTCKPVLIREYAWVGAGATILPGVCIGRHAIVGAGSVVTKDVPDYAVAVGNPAKVIKMLDKEKFQED</sequence>
<dbReference type="EMBL" id="CP012098">
    <property type="protein sequence ID" value="AQP39119.1"/>
    <property type="molecule type" value="Genomic_DNA"/>
</dbReference>
<evidence type="ECO:0000256" key="1">
    <source>
        <dbReference type="ARBA" id="ARBA00007274"/>
    </source>
</evidence>
<dbReference type="Pfam" id="PF14602">
    <property type="entry name" value="Hexapep_2"/>
    <property type="match status" value="1"/>
</dbReference>
<dbReference type="SUPFAM" id="SSF51161">
    <property type="entry name" value="Trimeric LpxA-like enzymes"/>
    <property type="match status" value="1"/>
</dbReference>
<dbReference type="GO" id="GO:0005829">
    <property type="term" value="C:cytosol"/>
    <property type="evidence" value="ECO:0007669"/>
    <property type="project" value="TreeGrafter"/>
</dbReference>
<protein>
    <submittedName>
        <fullName evidence="4">Galactoside O-acetyltransferase</fullName>
    </submittedName>
</protein>
<dbReference type="InterPro" id="IPR011004">
    <property type="entry name" value="Trimer_LpxA-like_sf"/>
</dbReference>
<evidence type="ECO:0000313" key="5">
    <source>
        <dbReference type="Proteomes" id="UP000188159"/>
    </source>
</evidence>
<keyword evidence="3" id="KW-0677">Repeat</keyword>
<dbReference type="AlphaFoldDB" id="A0A1Q2C696"/>
<dbReference type="PANTHER" id="PTHR23416:SF23">
    <property type="entry name" value="ACETYLTRANSFERASE C18B11.09C-RELATED"/>
    <property type="match status" value="1"/>
</dbReference>
<dbReference type="RefSeq" id="WP_077326045.1">
    <property type="nucleotide sequence ID" value="NZ_CP012098.1"/>
</dbReference>
<dbReference type="PANTHER" id="PTHR23416">
    <property type="entry name" value="SIALIC ACID SYNTHASE-RELATED"/>
    <property type="match status" value="1"/>
</dbReference>
<dbReference type="InterPro" id="IPR018357">
    <property type="entry name" value="Hexapep_transf_CS"/>
</dbReference>
<keyword evidence="2 4" id="KW-0808">Transferase</keyword>
<evidence type="ECO:0000256" key="2">
    <source>
        <dbReference type="ARBA" id="ARBA00022679"/>
    </source>
</evidence>
<proteinExistence type="inferred from homology"/>
<evidence type="ECO:0000256" key="3">
    <source>
        <dbReference type="ARBA" id="ARBA00022737"/>
    </source>
</evidence>
<organism evidence="4 5">
    <name type="scientific">Anaerostipes hadrus</name>
    <dbReference type="NCBI Taxonomy" id="649756"/>
    <lineage>
        <taxon>Bacteria</taxon>
        <taxon>Bacillati</taxon>
        <taxon>Bacillota</taxon>
        <taxon>Clostridia</taxon>
        <taxon>Lachnospirales</taxon>
        <taxon>Lachnospiraceae</taxon>
        <taxon>Anaerostipes</taxon>
    </lineage>
</organism>
<dbReference type="Proteomes" id="UP000188159">
    <property type="component" value="Chromosome"/>
</dbReference>
<dbReference type="PROSITE" id="PS00101">
    <property type="entry name" value="HEXAPEP_TRANSFERASES"/>
    <property type="match status" value="1"/>
</dbReference>
<dbReference type="Pfam" id="PF00132">
    <property type="entry name" value="Hexapep"/>
    <property type="match status" value="1"/>
</dbReference>
<comment type="similarity">
    <text evidence="1">Belongs to the transferase hexapeptide repeat family.</text>
</comment>
<dbReference type="InterPro" id="IPR001451">
    <property type="entry name" value="Hexapep"/>
</dbReference>
<gene>
    <name evidence="4" type="ORF">DO83_05605</name>
</gene>
<dbReference type="InterPro" id="IPR051159">
    <property type="entry name" value="Hexapeptide_acetyltransf"/>
</dbReference>
<evidence type="ECO:0000313" key="4">
    <source>
        <dbReference type="EMBL" id="AQP39119.1"/>
    </source>
</evidence>
<accession>A0A1Q2C696</accession>
<dbReference type="Gene3D" id="2.160.10.10">
    <property type="entry name" value="Hexapeptide repeat proteins"/>
    <property type="match status" value="1"/>
</dbReference>
<name>A0A1Q2C696_ANAHA</name>